<dbReference type="RefSeq" id="WP_184198894.1">
    <property type="nucleotide sequence ID" value="NZ_BMOX01000026.1"/>
</dbReference>
<proteinExistence type="predicted"/>
<dbReference type="InterPro" id="IPR004891">
    <property type="entry name" value="Mercury-R_MerC"/>
</dbReference>
<dbReference type="Pfam" id="PF03203">
    <property type="entry name" value="MerC"/>
    <property type="match status" value="1"/>
</dbReference>
<evidence type="ECO:0008006" key="4">
    <source>
        <dbReference type="Google" id="ProtNLM"/>
    </source>
</evidence>
<gene>
    <name evidence="2" type="ORF">FHS79_001929</name>
</gene>
<organism evidence="2 3">
    <name type="scientific">Polymorphobacter multimanifer</name>
    <dbReference type="NCBI Taxonomy" id="1070431"/>
    <lineage>
        <taxon>Bacteria</taxon>
        <taxon>Pseudomonadati</taxon>
        <taxon>Pseudomonadota</taxon>
        <taxon>Alphaproteobacteria</taxon>
        <taxon>Sphingomonadales</taxon>
        <taxon>Sphingosinicellaceae</taxon>
        <taxon>Polymorphobacter</taxon>
    </lineage>
</organism>
<feature type="transmembrane region" description="Helical" evidence="1">
    <location>
        <begin position="47"/>
        <end position="65"/>
    </location>
</feature>
<dbReference type="EMBL" id="JACIIV010000012">
    <property type="protein sequence ID" value="MBB6227750.1"/>
    <property type="molecule type" value="Genomic_DNA"/>
</dbReference>
<accession>A0A841L5P8</accession>
<keyword evidence="3" id="KW-1185">Reference proteome</keyword>
<evidence type="ECO:0000313" key="3">
    <source>
        <dbReference type="Proteomes" id="UP000538147"/>
    </source>
</evidence>
<feature type="transmembrane region" description="Helical" evidence="1">
    <location>
        <begin position="96"/>
        <end position="114"/>
    </location>
</feature>
<dbReference type="GO" id="GO:0015097">
    <property type="term" value="F:mercury ion transmembrane transporter activity"/>
    <property type="evidence" value="ECO:0007669"/>
    <property type="project" value="InterPro"/>
</dbReference>
<dbReference type="GO" id="GO:0016020">
    <property type="term" value="C:membrane"/>
    <property type="evidence" value="ECO:0007669"/>
    <property type="project" value="InterPro"/>
</dbReference>
<protein>
    <recommendedName>
        <fullName evidence="4">MerC domain-containing protein</fullName>
    </recommendedName>
</protein>
<reference evidence="2 3" key="1">
    <citation type="submission" date="2020-08" db="EMBL/GenBank/DDBJ databases">
        <title>Genomic Encyclopedia of Type Strains, Phase IV (KMG-IV): sequencing the most valuable type-strain genomes for metagenomic binning, comparative biology and taxonomic classification.</title>
        <authorList>
            <person name="Goeker M."/>
        </authorList>
    </citation>
    <scope>NUCLEOTIDE SEQUENCE [LARGE SCALE GENOMIC DNA]</scope>
    <source>
        <strain evidence="2 3">DSM 102189</strain>
    </source>
</reference>
<feature type="transmembrane region" description="Helical" evidence="1">
    <location>
        <begin position="12"/>
        <end position="41"/>
    </location>
</feature>
<evidence type="ECO:0000256" key="1">
    <source>
        <dbReference type="SAM" id="Phobius"/>
    </source>
</evidence>
<keyword evidence="1" id="KW-0472">Membrane</keyword>
<sequence>MKTGKNSNLDRAAILLSGLCLVHCLAGALLVAGLTLAGGWMSHDVHAIGLALALPLAAVALWRGFRLHGRVAVLLLGAAGIGLMAASVFMEHAEHAELTLSVAGVIVLALAHLWNMQAVRR</sequence>
<keyword evidence="1" id="KW-1133">Transmembrane helix</keyword>
<comment type="caution">
    <text evidence="2">The sequence shown here is derived from an EMBL/GenBank/DDBJ whole genome shotgun (WGS) entry which is preliminary data.</text>
</comment>
<name>A0A841L5P8_9SPHN</name>
<dbReference type="Proteomes" id="UP000538147">
    <property type="component" value="Unassembled WGS sequence"/>
</dbReference>
<keyword evidence="1" id="KW-0812">Transmembrane</keyword>
<dbReference type="AlphaFoldDB" id="A0A841L5P8"/>
<evidence type="ECO:0000313" key="2">
    <source>
        <dbReference type="EMBL" id="MBB6227750.1"/>
    </source>
</evidence>
<feature type="transmembrane region" description="Helical" evidence="1">
    <location>
        <begin position="72"/>
        <end position="90"/>
    </location>
</feature>